<evidence type="ECO:0000256" key="2">
    <source>
        <dbReference type="ARBA" id="ARBA00022448"/>
    </source>
</evidence>
<dbReference type="InterPro" id="IPR000515">
    <property type="entry name" value="MetI-like"/>
</dbReference>
<dbReference type="GO" id="GO:0005886">
    <property type="term" value="C:plasma membrane"/>
    <property type="evidence" value="ECO:0007669"/>
    <property type="project" value="UniProtKB-SubCell"/>
</dbReference>
<feature type="transmembrane region" description="Helical" evidence="7">
    <location>
        <begin position="199"/>
        <end position="221"/>
    </location>
</feature>
<feature type="transmembrane region" description="Helical" evidence="7">
    <location>
        <begin position="117"/>
        <end position="137"/>
    </location>
</feature>
<feature type="transmembrane region" description="Helical" evidence="7">
    <location>
        <begin position="57"/>
        <end position="78"/>
    </location>
</feature>
<organism evidence="10 11">
    <name type="scientific">Phytoactinopolyspora mesophila</name>
    <dbReference type="NCBI Taxonomy" id="2650750"/>
    <lineage>
        <taxon>Bacteria</taxon>
        <taxon>Bacillati</taxon>
        <taxon>Actinomycetota</taxon>
        <taxon>Actinomycetes</taxon>
        <taxon>Jiangellales</taxon>
        <taxon>Jiangellaceae</taxon>
        <taxon>Phytoactinopolyspora</taxon>
    </lineage>
</organism>
<evidence type="ECO:0000313" key="11">
    <source>
        <dbReference type="Proteomes" id="UP000460435"/>
    </source>
</evidence>
<keyword evidence="3" id="KW-1003">Cell membrane</keyword>
<evidence type="ECO:0000256" key="4">
    <source>
        <dbReference type="ARBA" id="ARBA00022692"/>
    </source>
</evidence>
<proteinExistence type="inferred from homology"/>
<comment type="caution">
    <text evidence="10">The sequence shown here is derived from an EMBL/GenBank/DDBJ whole genome shotgun (WGS) entry which is preliminary data.</text>
</comment>
<feature type="transmembrane region" description="Helical" evidence="7">
    <location>
        <begin position="565"/>
        <end position="590"/>
    </location>
</feature>
<keyword evidence="11" id="KW-1185">Reference proteome</keyword>
<comment type="similarity">
    <text evidence="7">Belongs to the binding-protein-dependent transport system permease family.</text>
</comment>
<feature type="transmembrane region" description="Helical" evidence="7">
    <location>
        <begin position="627"/>
        <end position="646"/>
    </location>
</feature>
<feature type="transmembrane region" description="Helical" evidence="7">
    <location>
        <begin position="149"/>
        <end position="169"/>
    </location>
</feature>
<feature type="transmembrane region" description="Helical" evidence="7">
    <location>
        <begin position="521"/>
        <end position="544"/>
    </location>
</feature>
<evidence type="ECO:0000256" key="6">
    <source>
        <dbReference type="ARBA" id="ARBA00023136"/>
    </source>
</evidence>
<feature type="domain" description="ABC transmembrane type-1" evidence="9">
    <location>
        <begin position="453"/>
        <end position="646"/>
    </location>
</feature>
<comment type="subcellular location">
    <subcellularLocation>
        <location evidence="1 7">Cell membrane</location>
        <topology evidence="1 7">Multi-pass membrane protein</topology>
    </subcellularLocation>
</comment>
<evidence type="ECO:0000313" key="10">
    <source>
        <dbReference type="EMBL" id="NDL57835.1"/>
    </source>
</evidence>
<dbReference type="PANTHER" id="PTHR32243:SF18">
    <property type="entry name" value="INNER MEMBRANE ABC TRANSPORTER PERMEASE PROTEIN YCJP"/>
    <property type="match status" value="1"/>
</dbReference>
<dbReference type="Gene3D" id="1.10.3720.10">
    <property type="entry name" value="MetI-like"/>
    <property type="match status" value="2"/>
</dbReference>
<dbReference type="Proteomes" id="UP000460435">
    <property type="component" value="Unassembled WGS sequence"/>
</dbReference>
<evidence type="ECO:0000256" key="1">
    <source>
        <dbReference type="ARBA" id="ARBA00004651"/>
    </source>
</evidence>
<accession>A0A7K3M3L4</accession>
<feature type="transmembrane region" description="Helical" evidence="7">
    <location>
        <begin position="392"/>
        <end position="414"/>
    </location>
</feature>
<protein>
    <submittedName>
        <fullName evidence="10">ABC transporter permease subunit</fullName>
    </submittedName>
</protein>
<feature type="transmembrane region" description="Helical" evidence="7">
    <location>
        <begin position="488"/>
        <end position="509"/>
    </location>
</feature>
<dbReference type="CDD" id="cd06261">
    <property type="entry name" value="TM_PBP2"/>
    <property type="match status" value="2"/>
</dbReference>
<keyword evidence="2 7" id="KW-0813">Transport</keyword>
<dbReference type="EMBL" id="WLZY01000003">
    <property type="protein sequence ID" value="NDL57835.1"/>
    <property type="molecule type" value="Genomic_DNA"/>
</dbReference>
<dbReference type="InterPro" id="IPR035906">
    <property type="entry name" value="MetI-like_sf"/>
</dbReference>
<keyword evidence="5 7" id="KW-1133">Transmembrane helix</keyword>
<dbReference type="Pfam" id="PF00528">
    <property type="entry name" value="BPD_transp_1"/>
    <property type="match status" value="2"/>
</dbReference>
<feature type="transmembrane region" description="Helical" evidence="7">
    <location>
        <begin position="309"/>
        <end position="328"/>
    </location>
</feature>
<feature type="transmembrane region" description="Helical" evidence="7">
    <location>
        <begin position="257"/>
        <end position="280"/>
    </location>
</feature>
<gene>
    <name evidence="10" type="ORF">F7O44_12185</name>
</gene>
<reference evidence="10 11" key="1">
    <citation type="submission" date="2019-11" db="EMBL/GenBank/DDBJ databases">
        <authorList>
            <person name="Li X.-J."/>
            <person name="Feng X.-M."/>
        </authorList>
    </citation>
    <scope>NUCLEOTIDE SEQUENCE [LARGE SCALE GENOMIC DNA]</scope>
    <source>
        <strain evidence="10 11">XMNu-373</strain>
    </source>
</reference>
<dbReference type="PROSITE" id="PS50928">
    <property type="entry name" value="ABC_TM1"/>
    <property type="match status" value="2"/>
</dbReference>
<name>A0A7K3M3L4_9ACTN</name>
<keyword evidence="6 7" id="KW-0472">Membrane</keyword>
<evidence type="ECO:0000256" key="3">
    <source>
        <dbReference type="ARBA" id="ARBA00022475"/>
    </source>
</evidence>
<dbReference type="InterPro" id="IPR050901">
    <property type="entry name" value="BP-dep_ABC_trans_perm"/>
</dbReference>
<dbReference type="PANTHER" id="PTHR32243">
    <property type="entry name" value="MALTOSE TRANSPORT SYSTEM PERMEASE-RELATED"/>
    <property type="match status" value="1"/>
</dbReference>
<evidence type="ECO:0000256" key="5">
    <source>
        <dbReference type="ARBA" id="ARBA00022989"/>
    </source>
</evidence>
<feature type="region of interest" description="Disordered" evidence="8">
    <location>
        <begin position="1"/>
        <end position="40"/>
    </location>
</feature>
<keyword evidence="4 7" id="KW-0812">Transmembrane</keyword>
<dbReference type="AlphaFoldDB" id="A0A7K3M3L4"/>
<dbReference type="SUPFAM" id="SSF161098">
    <property type="entry name" value="MetI-like"/>
    <property type="match status" value="2"/>
</dbReference>
<feature type="domain" description="ABC transmembrane type-1" evidence="9">
    <location>
        <begin position="112"/>
        <end position="327"/>
    </location>
</feature>
<evidence type="ECO:0000256" key="8">
    <source>
        <dbReference type="SAM" id="MobiDB-lite"/>
    </source>
</evidence>
<sequence>MHRRDDDGQPTPAPNGLSGQVTEHVPDTGPAGPGPAERPTLRPRRLSIWHRSAPLRWLSPSILVITLVVAFPAAYMVWMSFLRINRIGQIEGFTGLDNYRRLFSEPALPQVISNTTLWLIVVVGLTVLFSLGLAQFLSKSFFGRRLVRLALIVPWAASLVMTATVWRFIYEGGNGLLNRLLMDLGILNAPVDWYKDPSVAFFSIMAVGVITSIPFTTYVLLAGLQTIPQEVLEAAKIDGAGPFATYRSVILPLLRPSLLVALVLNMLHVFNAFTVIWVIAGQTAGHHADTTVTWMYKIAFTVQLDPGEAAALAVVNVIFLTLLVAAYVRILRPDRDIAAQPAASATGSVRAKTAAAIGGWSERVRTGLRPALVPLRGAGNVVGRAWAPIRPVGLSVIGFLVAAFFLAPYLAMLLGSLKTQAEMFAVPAPYLPQEWTWSNYVDVWDRIPLANYLRISLFVAVAATVAVLFIAAPAAYILARSKFRGRAAFLGVVLVTQMFPAVALLIGLYRQALFVDGVHTFWFIIAVNTAFNLAFAIWIIHANVSSIPADIDEAAMIDGLGRFRIMLRMILPLAAPALITVTIFTFIQVWNEFVIALTLFNDPANGRVPLTVGVQQFIGLYETNYQYLFAAALMAIVPAVILFAVIERRLVSGLTAGSSR</sequence>
<dbReference type="GO" id="GO:0055085">
    <property type="term" value="P:transmembrane transport"/>
    <property type="evidence" value="ECO:0007669"/>
    <property type="project" value="InterPro"/>
</dbReference>
<evidence type="ECO:0000256" key="7">
    <source>
        <dbReference type="RuleBase" id="RU363032"/>
    </source>
</evidence>
<evidence type="ECO:0000259" key="9">
    <source>
        <dbReference type="PROSITE" id="PS50928"/>
    </source>
</evidence>
<feature type="transmembrane region" description="Helical" evidence="7">
    <location>
        <begin position="452"/>
        <end position="476"/>
    </location>
</feature>